<proteinExistence type="predicted"/>
<evidence type="ECO:0000313" key="1">
    <source>
        <dbReference type="EMBL" id="JAH37194.1"/>
    </source>
</evidence>
<reference evidence="1" key="2">
    <citation type="journal article" date="2015" name="Fish Shellfish Immunol.">
        <title>Early steps in the European eel (Anguilla anguilla)-Vibrio vulnificus interaction in the gills: Role of the RtxA13 toxin.</title>
        <authorList>
            <person name="Callol A."/>
            <person name="Pajuelo D."/>
            <person name="Ebbesson L."/>
            <person name="Teles M."/>
            <person name="MacKenzie S."/>
            <person name="Amaro C."/>
        </authorList>
    </citation>
    <scope>NUCLEOTIDE SEQUENCE</scope>
</reference>
<name>A0A0E9S6X1_ANGAN</name>
<protein>
    <submittedName>
        <fullName evidence="1">Uncharacterized protein</fullName>
    </submittedName>
</protein>
<accession>A0A0E9S6X1</accession>
<dbReference type="AlphaFoldDB" id="A0A0E9S6X1"/>
<organism evidence="1">
    <name type="scientific">Anguilla anguilla</name>
    <name type="common">European freshwater eel</name>
    <name type="synonym">Muraena anguilla</name>
    <dbReference type="NCBI Taxonomy" id="7936"/>
    <lineage>
        <taxon>Eukaryota</taxon>
        <taxon>Metazoa</taxon>
        <taxon>Chordata</taxon>
        <taxon>Craniata</taxon>
        <taxon>Vertebrata</taxon>
        <taxon>Euteleostomi</taxon>
        <taxon>Actinopterygii</taxon>
        <taxon>Neopterygii</taxon>
        <taxon>Teleostei</taxon>
        <taxon>Anguilliformes</taxon>
        <taxon>Anguillidae</taxon>
        <taxon>Anguilla</taxon>
    </lineage>
</organism>
<dbReference type="EMBL" id="GBXM01071383">
    <property type="protein sequence ID" value="JAH37194.1"/>
    <property type="molecule type" value="Transcribed_RNA"/>
</dbReference>
<sequence>MFKIKPVISKTVVQQENNVQYFIRSCNIYLLAPNTV</sequence>
<reference evidence="1" key="1">
    <citation type="submission" date="2014-11" db="EMBL/GenBank/DDBJ databases">
        <authorList>
            <person name="Amaro Gonzalez C."/>
        </authorList>
    </citation>
    <scope>NUCLEOTIDE SEQUENCE</scope>
</reference>